<evidence type="ECO:0000313" key="2">
    <source>
        <dbReference type="EMBL" id="OAH09710.1"/>
    </source>
</evidence>
<feature type="compositionally biased region" description="Basic residues" evidence="1">
    <location>
        <begin position="187"/>
        <end position="204"/>
    </location>
</feature>
<feature type="region of interest" description="Disordered" evidence="1">
    <location>
        <begin position="411"/>
        <end position="449"/>
    </location>
</feature>
<feature type="region of interest" description="Disordered" evidence="1">
    <location>
        <begin position="1"/>
        <end position="272"/>
    </location>
</feature>
<accession>A0A177HGI3</accession>
<feature type="compositionally biased region" description="Basic and acidic residues" evidence="1">
    <location>
        <begin position="152"/>
        <end position="161"/>
    </location>
</feature>
<evidence type="ECO:0000313" key="3">
    <source>
        <dbReference type="Proteomes" id="UP000077381"/>
    </source>
</evidence>
<protein>
    <submittedName>
        <fullName evidence="2">Uncharacterized protein</fullName>
    </submittedName>
</protein>
<sequence>MDPPQRLDRLGRVRTHRHHQHRHRRGRPRPRLPGGGHLHHARLGPEHGGDPAVDRPRPHLEDHSPAVPAGRQHARPGHRRASGDRPQPQQHPLPGSARGPRAVAQHRPRQDVREGDQLPQCGQLRHRPHRPRRLQRRQPGRAASRLRQAHRQSGEGHPDPLRHRRRQGQHPVPVDRRGSDLGTCPRAAHRLHPAPRGLRPRRRLPVPGDQRHRRPLRRLQGRRVEAGHRHRHLDPHQPGSLHQRRQPVRLQRPDHRPAEPEHPDGVHPGQVVARLPPLPLHRRRRELDPRVGHGHELRAHPALRHRHLRRPLADLERLAVAARDGPQAGLDDGVRPDRPLRLRSLHVRNRRDDLRRQQPDRLGQRRHGTPVRAGPGTGGNRCPLCDQPAGRCSSPLLRPGRCRRLPAHGFPQGVEDVRQPDLPHNPGPGLRGAGAPHHCAGRQPHQRLDPALRHLHRQRRNLDAVGQ</sequence>
<reference evidence="2 3" key="1">
    <citation type="submission" date="2015-12" db="EMBL/GenBank/DDBJ databases">
        <title>Genome sequence of Streptomyces sp. G25.</title>
        <authorList>
            <person name="Poehlein A."/>
            <person name="Roettig A."/>
            <person name="Hiessl S."/>
            <person name="Hauschild P."/>
            <person name="Schauer J."/>
            <person name="Madkour M.H."/>
            <person name="Al-Ansari A.M."/>
            <person name="Almakishah N.H."/>
            <person name="Steinbuechel A."/>
            <person name="Daniel R."/>
        </authorList>
    </citation>
    <scope>NUCLEOTIDE SEQUENCE [LARGE SCALE GENOMIC DNA]</scope>
    <source>
        <strain evidence="3">G25(2015)</strain>
    </source>
</reference>
<comment type="caution">
    <text evidence="2">The sequence shown here is derived from an EMBL/GenBank/DDBJ whole genome shotgun (WGS) entry which is preliminary data.</text>
</comment>
<dbReference type="EMBL" id="LOHS01000183">
    <property type="protein sequence ID" value="OAH09710.1"/>
    <property type="molecule type" value="Genomic_DNA"/>
</dbReference>
<feature type="region of interest" description="Disordered" evidence="1">
    <location>
        <begin position="326"/>
        <end position="379"/>
    </location>
</feature>
<feature type="compositionally biased region" description="Basic and acidic residues" evidence="1">
    <location>
        <begin position="43"/>
        <end position="64"/>
    </location>
</feature>
<keyword evidence="3" id="KW-1185">Reference proteome</keyword>
<dbReference type="Proteomes" id="UP000077381">
    <property type="component" value="Unassembled WGS sequence"/>
</dbReference>
<proteinExistence type="predicted"/>
<feature type="compositionally biased region" description="Basic and acidic residues" evidence="1">
    <location>
        <begin position="1"/>
        <end position="11"/>
    </location>
</feature>
<evidence type="ECO:0000256" key="1">
    <source>
        <dbReference type="SAM" id="MobiDB-lite"/>
    </source>
</evidence>
<feature type="compositionally biased region" description="Basic residues" evidence="1">
    <location>
        <begin position="12"/>
        <end position="30"/>
    </location>
</feature>
<feature type="compositionally biased region" description="Basic residues" evidence="1">
    <location>
        <begin position="211"/>
        <end position="221"/>
    </location>
</feature>
<dbReference type="AlphaFoldDB" id="A0A177HGI3"/>
<gene>
    <name evidence="2" type="ORF">STSP_69710</name>
</gene>
<feature type="compositionally biased region" description="Basic residues" evidence="1">
    <location>
        <begin position="124"/>
        <end position="139"/>
    </location>
</feature>
<feature type="compositionally biased region" description="Basic and acidic residues" evidence="1">
    <location>
        <begin position="251"/>
        <end position="265"/>
    </location>
</feature>
<organism evidence="2 3">
    <name type="scientific">Streptomyces jeddahensis</name>
    <dbReference type="NCBI Taxonomy" id="1716141"/>
    <lineage>
        <taxon>Bacteria</taxon>
        <taxon>Bacillati</taxon>
        <taxon>Actinomycetota</taxon>
        <taxon>Actinomycetes</taxon>
        <taxon>Kitasatosporales</taxon>
        <taxon>Streptomycetaceae</taxon>
        <taxon>Streptomyces</taxon>
    </lineage>
</organism>
<feature type="compositionally biased region" description="Basic and acidic residues" evidence="1">
    <location>
        <begin position="350"/>
        <end position="363"/>
    </location>
</feature>
<name>A0A177HGI3_9ACTN</name>